<dbReference type="InterPro" id="IPR056820">
    <property type="entry name" value="TEN_TTR-like"/>
</dbReference>
<dbReference type="Pfam" id="PF25024">
    <property type="entry name" value="EGF_TEN"/>
    <property type="match status" value="1"/>
</dbReference>
<dbReference type="InterPro" id="IPR051216">
    <property type="entry name" value="Teneurin"/>
</dbReference>
<evidence type="ECO:0000256" key="4">
    <source>
        <dbReference type="ARBA" id="ARBA00022475"/>
    </source>
</evidence>
<keyword evidence="7" id="KW-0677">Repeat</keyword>
<dbReference type="FunFam" id="2.10.25.10:FF:000013">
    <property type="entry name" value="Teneurin transmembrane protein 4"/>
    <property type="match status" value="1"/>
</dbReference>
<keyword evidence="6 13" id="KW-0812">Transmembrane</keyword>
<feature type="disulfide bond" evidence="11">
    <location>
        <begin position="715"/>
        <end position="724"/>
    </location>
</feature>
<proteinExistence type="inferred from homology"/>
<feature type="domain" description="EGF-like" evidence="14">
    <location>
        <begin position="859"/>
        <end position="894"/>
    </location>
</feature>
<dbReference type="Gene3D" id="2.10.25.10">
    <property type="entry name" value="Laminin"/>
    <property type="match status" value="6"/>
</dbReference>
<evidence type="ECO:0000256" key="12">
    <source>
        <dbReference type="SAM" id="MobiDB-lite"/>
    </source>
</evidence>
<feature type="region of interest" description="Disordered" evidence="12">
    <location>
        <begin position="1"/>
        <end position="61"/>
    </location>
</feature>
<evidence type="ECO:0000256" key="8">
    <source>
        <dbReference type="ARBA" id="ARBA00022989"/>
    </source>
</evidence>
<evidence type="ECO:0000256" key="3">
    <source>
        <dbReference type="ARBA" id="ARBA00009385"/>
    </source>
</evidence>
<gene>
    <name evidence="15" type="ORF">ACJMK2_032723</name>
</gene>
<keyword evidence="9 13" id="KW-0472">Membrane</keyword>
<dbReference type="Pfam" id="PF25023">
    <property type="entry name" value="TEN_YD-shell"/>
    <property type="match status" value="1"/>
</dbReference>
<dbReference type="FunFam" id="2.120.10.30:FF:000006">
    <property type="entry name" value="Teneurin transmembrane protein 4"/>
    <property type="match status" value="1"/>
</dbReference>
<name>A0ABD3X2K6_SINWO</name>
<comment type="similarity">
    <text evidence="3">Belongs to the tenascin family. Teneurin subfamily.</text>
</comment>
<keyword evidence="4" id="KW-1003">Cell membrane</keyword>
<dbReference type="InterPro" id="IPR057629">
    <property type="entry name" value="Teneurin1-4_GBD"/>
</dbReference>
<reference evidence="15 16" key="1">
    <citation type="submission" date="2024-11" db="EMBL/GenBank/DDBJ databases">
        <title>Chromosome-level genome assembly of the freshwater bivalve Anodonta woodiana.</title>
        <authorList>
            <person name="Chen X."/>
        </authorList>
    </citation>
    <scope>NUCLEOTIDE SEQUENCE [LARGE SCALE GENOMIC DNA]</scope>
    <source>
        <strain evidence="15">MN2024</strain>
        <tissue evidence="15">Gills</tissue>
    </source>
</reference>
<dbReference type="SUPFAM" id="SSF57196">
    <property type="entry name" value="EGF/Laminin"/>
    <property type="match status" value="1"/>
</dbReference>
<comment type="caution">
    <text evidence="15">The sequence shown here is derived from an EMBL/GenBank/DDBJ whole genome shotgun (WGS) entry which is preliminary data.</text>
</comment>
<dbReference type="Pfam" id="PF25020">
    <property type="entry name" value="TTR_TEN1-4"/>
    <property type="match status" value="1"/>
</dbReference>
<feature type="compositionally biased region" description="Polar residues" evidence="12">
    <location>
        <begin position="184"/>
        <end position="196"/>
    </location>
</feature>
<dbReference type="PANTHER" id="PTHR11219">
    <property type="entry name" value="TENEURIN AND N-ACETYLGLUCOSAMINE-1-PHOSPHODIESTER ALPHA-N-ACETYLGLUCOSAMINIDASE"/>
    <property type="match status" value="1"/>
</dbReference>
<dbReference type="Pfam" id="PF15636">
    <property type="entry name" value="Tox-GHH"/>
    <property type="match status" value="1"/>
</dbReference>
<evidence type="ECO:0000256" key="10">
    <source>
        <dbReference type="ARBA" id="ARBA00023157"/>
    </source>
</evidence>
<evidence type="ECO:0000256" key="5">
    <source>
        <dbReference type="ARBA" id="ARBA00022536"/>
    </source>
</evidence>
<keyword evidence="10 11" id="KW-1015">Disulfide bond</keyword>
<feature type="compositionally biased region" description="Low complexity" evidence="12">
    <location>
        <begin position="167"/>
        <end position="183"/>
    </location>
</feature>
<keyword evidence="8 13" id="KW-1133">Transmembrane helix</keyword>
<dbReference type="InterPro" id="IPR008969">
    <property type="entry name" value="CarboxyPept-like_regulatory"/>
</dbReference>
<dbReference type="GO" id="GO:0005886">
    <property type="term" value="C:plasma membrane"/>
    <property type="evidence" value="ECO:0007669"/>
    <property type="project" value="UniProtKB-SubCell"/>
</dbReference>
<dbReference type="Pfam" id="PF23538">
    <property type="entry name" value="Teneurin_ABD"/>
    <property type="match status" value="1"/>
</dbReference>
<evidence type="ECO:0000256" key="13">
    <source>
        <dbReference type="SAM" id="Phobius"/>
    </source>
</evidence>
<dbReference type="InterPro" id="IPR028916">
    <property type="entry name" value="Tox-GHH_dom"/>
</dbReference>
<dbReference type="Gene3D" id="2.180.10.10">
    <property type="entry name" value="RHS repeat-associated core"/>
    <property type="match status" value="2"/>
</dbReference>
<protein>
    <recommendedName>
        <fullName evidence="14">EGF-like domain-containing protein</fullName>
    </recommendedName>
</protein>
<evidence type="ECO:0000313" key="15">
    <source>
        <dbReference type="EMBL" id="KAL3880489.1"/>
    </source>
</evidence>
<dbReference type="CDD" id="cd00054">
    <property type="entry name" value="EGF_CA"/>
    <property type="match status" value="2"/>
</dbReference>
<dbReference type="PANTHER" id="PTHR11219:SF69">
    <property type="entry name" value="TENEURIN-A"/>
    <property type="match status" value="1"/>
</dbReference>
<dbReference type="CDD" id="cd00055">
    <property type="entry name" value="EGF_Lam"/>
    <property type="match status" value="1"/>
</dbReference>
<feature type="domain" description="EGF-like" evidence="14">
    <location>
        <begin position="693"/>
        <end position="725"/>
    </location>
</feature>
<evidence type="ECO:0000256" key="6">
    <source>
        <dbReference type="ARBA" id="ARBA00022692"/>
    </source>
</evidence>
<dbReference type="Gene3D" id="2.120.10.30">
    <property type="entry name" value="TolB, C-terminal domain"/>
    <property type="match status" value="2"/>
</dbReference>
<dbReference type="Pfam" id="PF24329">
    <property type="entry name" value="FN-plug_TEN1-4"/>
    <property type="match status" value="1"/>
</dbReference>
<dbReference type="InterPro" id="IPR056822">
    <property type="entry name" value="TEN_NHL"/>
</dbReference>
<dbReference type="InterPro" id="IPR056823">
    <property type="entry name" value="TEN-like_YD-shell"/>
</dbReference>
<accession>A0ABD3X2K6</accession>
<evidence type="ECO:0000256" key="7">
    <source>
        <dbReference type="ARBA" id="ARBA00022737"/>
    </source>
</evidence>
<evidence type="ECO:0000256" key="1">
    <source>
        <dbReference type="ARBA" id="ARBA00004167"/>
    </source>
</evidence>
<dbReference type="SMART" id="SM00181">
    <property type="entry name" value="EGF"/>
    <property type="match status" value="8"/>
</dbReference>
<feature type="disulfide bond" evidence="11">
    <location>
        <begin position="884"/>
        <end position="893"/>
    </location>
</feature>
<feature type="disulfide bond" evidence="11">
    <location>
        <begin position="863"/>
        <end position="873"/>
    </location>
</feature>
<comment type="subcellular location">
    <subcellularLocation>
        <location evidence="2">Cell membrane</location>
    </subcellularLocation>
    <subcellularLocation>
        <location evidence="1">Membrane</location>
        <topology evidence="1">Single-pass membrane protein</topology>
    </subcellularLocation>
</comment>
<dbReference type="SUPFAM" id="SSF63825">
    <property type="entry name" value="YWTD domain"/>
    <property type="match status" value="1"/>
</dbReference>
<dbReference type="EMBL" id="JBJQND010000004">
    <property type="protein sequence ID" value="KAL3880489.1"/>
    <property type="molecule type" value="Genomic_DNA"/>
</dbReference>
<dbReference type="PROSITE" id="PS01186">
    <property type="entry name" value="EGF_2"/>
    <property type="match status" value="3"/>
</dbReference>
<evidence type="ECO:0000259" key="14">
    <source>
        <dbReference type="PROSITE" id="PS50026"/>
    </source>
</evidence>
<feature type="compositionally biased region" description="Basic residues" evidence="12">
    <location>
        <begin position="34"/>
        <end position="47"/>
    </location>
</feature>
<dbReference type="Proteomes" id="UP001634394">
    <property type="component" value="Unassembled WGS sequence"/>
</dbReference>
<feature type="region of interest" description="Disordered" evidence="12">
    <location>
        <begin position="350"/>
        <end position="384"/>
    </location>
</feature>
<dbReference type="InterPro" id="IPR011042">
    <property type="entry name" value="6-blade_b-propeller_TolB-like"/>
</dbReference>
<dbReference type="PROSITE" id="PS50026">
    <property type="entry name" value="EGF_3"/>
    <property type="match status" value="2"/>
</dbReference>
<feature type="transmembrane region" description="Helical" evidence="13">
    <location>
        <begin position="453"/>
        <end position="474"/>
    </location>
</feature>
<feature type="region of interest" description="Disordered" evidence="12">
    <location>
        <begin position="103"/>
        <end position="196"/>
    </location>
</feature>
<dbReference type="Pfam" id="PF25021">
    <property type="entry name" value="TEN_NHL"/>
    <property type="match status" value="1"/>
</dbReference>
<dbReference type="PROSITE" id="PS00022">
    <property type="entry name" value="EGF_1"/>
    <property type="match status" value="4"/>
</dbReference>
<feature type="compositionally biased region" description="Polar residues" evidence="12">
    <location>
        <begin position="359"/>
        <end position="369"/>
    </location>
</feature>
<dbReference type="Pfam" id="PF23093">
    <property type="entry name" value="GBD_Tenm3"/>
    <property type="match status" value="1"/>
</dbReference>
<evidence type="ECO:0000256" key="11">
    <source>
        <dbReference type="PROSITE-ProRule" id="PRU00076"/>
    </source>
</evidence>
<comment type="caution">
    <text evidence="11">Lacks conserved residue(s) required for the propagation of feature annotation.</text>
</comment>
<sequence>SQNADAVSQMKYQPVATMDTATNSRPRAQPRASVPHRRSHGKEKRGSRTYSSSEDDFYSDDNLRPYEEVKTAHHDKKLNGLGLIPEPLLHAEAACQTANVSVHHSENGQPMPLRHQYSLGQPHPSRPQYFLVPNETTSYMCGSDGDVDSDNPHSPSTLPKHRQHHGSQSSVSSEENPVNNVSQLSLSESDQDNTVATSTLARPPDALYYHCSGTLPLPPPSFPPPPPPPIEDIPQRGQNVIALQRQLSFGPSVRGNYSEADCCIRRGQHSDLDSTCVQRVNYSEETARRGNYSDGSCLSCGHYAHADIDNSERRQNPYSEGDLSDFEPHYLVQTASGNVFIPPADAQPRFPRTVPRSGSLPTGQRSDLPSPNGMRTLVADTASRPFPPNTEQASIVLNGDRHTCVHQQPFCGTPTVAIGYPHPMPQDYLYYSKFNSTKHQWKKKLQQRCSWRCFALILLFLCVALLACIAYFAVTKLLEEKEKVADKVESDDKSLAVVAEYTTTAAPTLPPLFMAGELQEHTIPPKSFWKTQFSQINATYVKFNFSIPKNAVIGVYLRRAAQPTIAQFDFFEVMDGRTIDGRTKRSLTKEIRDTALTKFLKSGPWFLAVYNDDEETRTVSFKSEINYEMKTGCPGDCFGHGDCINGQCQCYPGYTRRDCMLTACPVLCNDNGMYTRGVCQCRPGWKGRECEIRENECEVPNCNGNGQCVDGRCLCHAGFQGADCGIVDCLLPNCSGNGVCVLGRCICYKGYRGTDCSIPDKINITHVCAKDCSGHGVYNVEQGRCECERLFTGEDCETEICRLECIHGYCKNQKCNCEEGWGGALCDQLKCDTRCDGVRGYCNNGTCECRKGWNGKHCSMDGCHNDCSNNGACQKLQDGWICSCRDGWKGTSCDVAMETQCQDHTDNDGDGLNDCLDPDCCTNIACKDNMYCRTSPDPAEILLRKQPPSTTASFYEKMRFLIEDNSVQKDTSKNAFNESQVSVIRGRVITKDGTSLIGVKVDVVRQPLYGFTLTREQGVFDILVNGGGSVTLEFTRQPFLTKKMSVLVPWNQIITMETVTMVLKTQDEGRPDPTMCGITHEHYLLQPVVLSTWQHTQLGACPDRSTIIPESQVLQESIQIPGTEVHLVYHSSETIGYKSIVLIQITPQTIPPTLILVHLQVSVEGIRFDRTFEADPGLKYTFAWDRRNAYRQKVYGIVPARVNVGYQYTGCDFIFWEARSTTMTGFDLTSSEIGAWNLDLHHTYNFQEGILHKGDGTNIYLKEKPKKLVSILGSGQRRRADCDGCNGRAVDNRLLAPVALASGRDGSLYVWDYNFIRKLSPGREEIASILQIGTYTSHKPYMTVSPVDGRLYISDYMNRRIIRVKTMGPVRDLQDNFEVVAGTGEECTPGDRDVCGDGKSAIMARFLHPKGIAISKEGVIYIADGPNIRVIDNDQKIHTLIGSQDQPRSWKPMSCDTSMPAQEVRLQWPTALAIDPLDDALHILDDNIVLRITEDNRVVTVAGRPINCPQKDFNFLPTGVLNDDEQASSIAIRVKLVAPESIAFGPQGELYIVESDTHHINRVRLVTTDGRIHHYVGTKSKCDCQRPNCRCYDPTESLAAQALFQELTSITITPDGIVHFADSGNLRVFSVISELPVPNWMSQYEVISTETQELYIFNRYGQHQHTVNIMTDQYMYNFTYNVNSFYGKLVGVTDSSGKTIQIERDYDLQAKEIISPTGAKRQLLMDNMQRLQRFQAPNNHSALFTYDAGSGLLLTKYLSDGKSFAYRYDEMGRLLSISQPTGETTLLQTDVNATDSAETKVTYLPDGAVVVVFPSNLTVSLETGGHPLLENQHRMHFKRKVIAPNMLVHRLEWRFYLRRKGRAKDGKQVQKTGRRMRINGENLLTIEYDRDTHTETILDKELHEVITVVYDESGLPTSFLPAKNHHSLNITYNTAGEVTQFSYGDLQESKIYDKGLLKEKTTSNGATFKYQYRYGDKPTDIHLPSGLQYYLEYDDQGNLMMIRTPGLGKHRFYRSISFGIQRFSYQPPDYTLPYIHDYDGNGHILQIIYPSENRKVHFRYNRLSQPIKILHDETEISIDYNSKISMISSTDVYSRGYHCAEKFEYQSSLIESYEVGFPDDYRLLGGAFRYEYDNNFRLIRMTSVFSQKNITFNMDFTFDDNTGKLKSMKSLNFQWPLSDRQKIFDEHISIIKEHDMYGRLQSVQYMFKNSICFKMQLNYDQVNRILGWNRVIGQTDTATFEYRYDIDSNLIEVIQDGAPVWSYGYDNNGNIIRIKQYGINLDLEYDIGDRVRKFNERWYKFDQDGFLIQRHDEDLMFDAYGQLLSLARSGSYKYSYFYDSRGRLVVQRDRVGNIMQYFYADVSNIDLITHTYNHTNLEMTQYFYNENELLIGFERHGKLHYVATDPMGSPLVVFDENGLIIKQIGYDPLGQIMTDSNPNFEFTFGFQGGIYNPVTKMVHFRSRVYDTNMGRWISPNFRDILINIYSVVEDPTMMNLYQHQELVNTHLQKRKYPPTDLIDWLDLLGYDLRSLSPEVAYDGAVRPRTGQLRGSQLLPVTSAFECTFQRDMKNMLSVSTVPQSKISPKQGPITTSPAPVEPLFGSYVIISAENNEMKMNFLENTPSWSKKIVSVLLKHSEVLDLRYNVQGRDILYLVKPDSSVVSEELKQLGIQGSADFYERKINVTVNRLSHQDGFRIHAYNEVDVRLHGNYSVINIRYGSTYDHERQRVLRHAKERAVHRAWLREKWLIQNSLPTYHTWTEQEQREILTGGYAEGFDVEYIRSGEDYPELADDCNNVRFVKSKR</sequence>
<dbReference type="InterPro" id="IPR000742">
    <property type="entry name" value="EGF"/>
</dbReference>
<keyword evidence="5 11" id="KW-0245">EGF-like domain</keyword>
<dbReference type="InterPro" id="IPR002049">
    <property type="entry name" value="LE_dom"/>
</dbReference>
<organism evidence="15 16">
    <name type="scientific">Sinanodonta woodiana</name>
    <name type="common">Chinese pond mussel</name>
    <name type="synonym">Anodonta woodiana</name>
    <dbReference type="NCBI Taxonomy" id="1069815"/>
    <lineage>
        <taxon>Eukaryota</taxon>
        <taxon>Metazoa</taxon>
        <taxon>Spiralia</taxon>
        <taxon>Lophotrochozoa</taxon>
        <taxon>Mollusca</taxon>
        <taxon>Bivalvia</taxon>
        <taxon>Autobranchia</taxon>
        <taxon>Heteroconchia</taxon>
        <taxon>Palaeoheterodonta</taxon>
        <taxon>Unionida</taxon>
        <taxon>Unionoidea</taxon>
        <taxon>Unionidae</taxon>
        <taxon>Unioninae</taxon>
        <taxon>Sinanodonta</taxon>
    </lineage>
</organism>
<evidence type="ECO:0000313" key="16">
    <source>
        <dbReference type="Proteomes" id="UP001634394"/>
    </source>
</evidence>
<evidence type="ECO:0000256" key="2">
    <source>
        <dbReference type="ARBA" id="ARBA00004236"/>
    </source>
</evidence>
<dbReference type="InterPro" id="IPR057627">
    <property type="entry name" value="FN-plug_TEN1-4"/>
</dbReference>
<keyword evidence="16" id="KW-1185">Reference proteome</keyword>
<feature type="non-terminal residue" evidence="15">
    <location>
        <position position="1"/>
    </location>
</feature>
<evidence type="ECO:0000256" key="9">
    <source>
        <dbReference type="ARBA" id="ARBA00023136"/>
    </source>
</evidence>
<dbReference type="SUPFAM" id="SSF49464">
    <property type="entry name" value="Carboxypeptidase regulatory domain-like"/>
    <property type="match status" value="1"/>
</dbReference>